<feature type="chain" id="PRO_5002207858" evidence="1">
    <location>
        <begin position="18"/>
        <end position="59"/>
    </location>
</feature>
<keyword evidence="3" id="KW-1185">Reference proteome</keyword>
<name>A0A0D0BNS5_9AGAM</name>
<reference evidence="3" key="2">
    <citation type="submission" date="2015-01" db="EMBL/GenBank/DDBJ databases">
        <title>Evolutionary Origins and Diversification of the Mycorrhizal Mutualists.</title>
        <authorList>
            <consortium name="DOE Joint Genome Institute"/>
            <consortium name="Mycorrhizal Genomics Consortium"/>
            <person name="Kohler A."/>
            <person name="Kuo A."/>
            <person name="Nagy L.G."/>
            <person name="Floudas D."/>
            <person name="Copeland A."/>
            <person name="Barry K.W."/>
            <person name="Cichocki N."/>
            <person name="Veneault-Fourrey C."/>
            <person name="LaButti K."/>
            <person name="Lindquist E.A."/>
            <person name="Lipzen A."/>
            <person name="Lundell T."/>
            <person name="Morin E."/>
            <person name="Murat C."/>
            <person name="Riley R."/>
            <person name="Ohm R."/>
            <person name="Sun H."/>
            <person name="Tunlid A."/>
            <person name="Henrissat B."/>
            <person name="Grigoriev I.V."/>
            <person name="Hibbett D.S."/>
            <person name="Martin F."/>
        </authorList>
    </citation>
    <scope>NUCLEOTIDE SEQUENCE [LARGE SCALE GENOMIC DNA]</scope>
    <source>
        <strain evidence="3">Ve08.2h10</strain>
    </source>
</reference>
<proteinExistence type="predicted"/>
<evidence type="ECO:0000313" key="3">
    <source>
        <dbReference type="Proteomes" id="UP000054538"/>
    </source>
</evidence>
<dbReference type="EMBL" id="KN829994">
    <property type="protein sequence ID" value="KIK73212.1"/>
    <property type="molecule type" value="Genomic_DNA"/>
</dbReference>
<reference evidence="2 3" key="1">
    <citation type="submission" date="2014-04" db="EMBL/GenBank/DDBJ databases">
        <authorList>
            <consortium name="DOE Joint Genome Institute"/>
            <person name="Kuo A."/>
            <person name="Kohler A."/>
            <person name="Jargeat P."/>
            <person name="Nagy L.G."/>
            <person name="Floudas D."/>
            <person name="Copeland A."/>
            <person name="Barry K.W."/>
            <person name="Cichocki N."/>
            <person name="Veneault-Fourrey C."/>
            <person name="LaButti K."/>
            <person name="Lindquist E.A."/>
            <person name="Lipzen A."/>
            <person name="Lundell T."/>
            <person name="Morin E."/>
            <person name="Murat C."/>
            <person name="Sun H."/>
            <person name="Tunlid A."/>
            <person name="Henrissat B."/>
            <person name="Grigoriev I.V."/>
            <person name="Hibbett D.S."/>
            <person name="Martin F."/>
            <person name="Nordberg H.P."/>
            <person name="Cantor M.N."/>
            <person name="Hua S.X."/>
        </authorList>
    </citation>
    <scope>NUCLEOTIDE SEQUENCE [LARGE SCALE GENOMIC DNA]</scope>
    <source>
        <strain evidence="2 3">Ve08.2h10</strain>
    </source>
</reference>
<evidence type="ECO:0000313" key="2">
    <source>
        <dbReference type="EMBL" id="KIK73212.1"/>
    </source>
</evidence>
<dbReference type="AlphaFoldDB" id="A0A0D0BNS5"/>
<protein>
    <submittedName>
        <fullName evidence="2">Uncharacterized protein</fullName>
    </submittedName>
</protein>
<sequence length="59" mass="6695">MITSVSVLIIGLGGIASNGDPWKCSICNADRIYRYLGCFSQPLFCMQCCWQQNYMLPFH</sequence>
<accession>A0A0D0BNS5</accession>
<dbReference type="Proteomes" id="UP000054538">
    <property type="component" value="Unassembled WGS sequence"/>
</dbReference>
<dbReference type="OrthoDB" id="3004525at2759"/>
<gene>
    <name evidence="2" type="ORF">PAXRUDRAFT_179004</name>
</gene>
<evidence type="ECO:0000256" key="1">
    <source>
        <dbReference type="SAM" id="SignalP"/>
    </source>
</evidence>
<dbReference type="HOGENOM" id="CLU_2961514_0_0_1"/>
<feature type="signal peptide" evidence="1">
    <location>
        <begin position="1"/>
        <end position="17"/>
    </location>
</feature>
<dbReference type="InParanoid" id="A0A0D0BNS5"/>
<organism evidence="2 3">
    <name type="scientific">Paxillus rubicundulus Ve08.2h10</name>
    <dbReference type="NCBI Taxonomy" id="930991"/>
    <lineage>
        <taxon>Eukaryota</taxon>
        <taxon>Fungi</taxon>
        <taxon>Dikarya</taxon>
        <taxon>Basidiomycota</taxon>
        <taxon>Agaricomycotina</taxon>
        <taxon>Agaricomycetes</taxon>
        <taxon>Agaricomycetidae</taxon>
        <taxon>Boletales</taxon>
        <taxon>Paxilineae</taxon>
        <taxon>Paxillaceae</taxon>
        <taxon>Paxillus</taxon>
    </lineage>
</organism>
<keyword evidence="1" id="KW-0732">Signal</keyword>